<dbReference type="Proteomes" id="UP000006967">
    <property type="component" value="Unassembled WGS sequence"/>
</dbReference>
<evidence type="ECO:0000313" key="3">
    <source>
        <dbReference type="Proteomes" id="UP000006967"/>
    </source>
</evidence>
<sequence>MITNLIINGNFESGTLNPFVTTNVQIDGTNSHSGKYSASLIGGETSAQLIQVIPIFPNESFEFLISLAKTGGAPSPPLSIILAYYYNSLFLKYGLNMSIPSDHLPNSNQNHWLEIYQNTSSSPALANKAILLIYKEGQAGSSKVLIDDVSLQYFTGSTGTTGPTGATGITGPTGSTGVTGITGSTGTTGPTGVTGITGSTGTTGPTGSTG</sequence>
<protein>
    <recommendedName>
        <fullName evidence="4">Exosporium leader peptide</fullName>
    </recommendedName>
</protein>
<feature type="region of interest" description="Disordered" evidence="1">
    <location>
        <begin position="164"/>
        <end position="210"/>
    </location>
</feature>
<accession>A0A9W5NZX9</accession>
<dbReference type="RefSeq" id="WP_000632219.1">
    <property type="nucleotide sequence ID" value="NZ_JH791884.1"/>
</dbReference>
<comment type="caution">
    <text evidence="2">The sequence shown here is derived from an EMBL/GenBank/DDBJ whole genome shotgun (WGS) entry which is preliminary data.</text>
</comment>
<dbReference type="SUPFAM" id="SSF49785">
    <property type="entry name" value="Galactose-binding domain-like"/>
    <property type="match status" value="1"/>
</dbReference>
<feature type="non-terminal residue" evidence="2">
    <location>
        <position position="210"/>
    </location>
</feature>
<evidence type="ECO:0000313" key="2">
    <source>
        <dbReference type="EMBL" id="EJR66769.1"/>
    </source>
</evidence>
<dbReference type="Pfam" id="PF01391">
    <property type="entry name" value="Collagen"/>
    <property type="match status" value="1"/>
</dbReference>
<dbReference type="InterPro" id="IPR008160">
    <property type="entry name" value="Collagen"/>
</dbReference>
<proteinExistence type="predicted"/>
<dbReference type="Gene3D" id="2.60.120.260">
    <property type="entry name" value="Galactose-binding domain-like"/>
    <property type="match status" value="1"/>
</dbReference>
<dbReference type="NCBIfam" id="NF033675">
    <property type="entry name" value="NTTRR-F1"/>
    <property type="match status" value="1"/>
</dbReference>
<dbReference type="InterPro" id="IPR008979">
    <property type="entry name" value="Galactose-bd-like_sf"/>
</dbReference>
<evidence type="ECO:0008006" key="4">
    <source>
        <dbReference type="Google" id="ProtNLM"/>
    </source>
</evidence>
<dbReference type="AlphaFoldDB" id="A0A9W5NZX9"/>
<organism evidence="2 3">
    <name type="scientific">Bacillus cereus VD154</name>
    <dbReference type="NCBI Taxonomy" id="1053238"/>
    <lineage>
        <taxon>Bacteria</taxon>
        <taxon>Bacillati</taxon>
        <taxon>Bacillota</taxon>
        <taxon>Bacilli</taxon>
        <taxon>Bacillales</taxon>
        <taxon>Bacillaceae</taxon>
        <taxon>Bacillus</taxon>
        <taxon>Bacillus cereus group</taxon>
    </lineage>
</organism>
<name>A0A9W5NZX9_BACCE</name>
<gene>
    <name evidence="2" type="ORF">IK5_05340</name>
</gene>
<reference evidence="2 3" key="1">
    <citation type="submission" date="2012-04" db="EMBL/GenBank/DDBJ databases">
        <title>The Genome Sequence of Bacillus cereus VD154.</title>
        <authorList>
            <consortium name="The Broad Institute Genome Sequencing Platform"/>
            <consortium name="The Broad Institute Genome Sequencing Center for Infectious Disease"/>
            <person name="Feldgarden M."/>
            <person name="Van der Auwera G.A."/>
            <person name="Mahillon J."/>
            <person name="Duprez V."/>
            <person name="Timmery S."/>
            <person name="Mattelet C."/>
            <person name="Dierick K."/>
            <person name="Sun M."/>
            <person name="Yu Z."/>
            <person name="Zhu L."/>
            <person name="Hu X."/>
            <person name="Shank E.B."/>
            <person name="Swiecicka I."/>
            <person name="Hansen B.M."/>
            <person name="Andrup L."/>
            <person name="Young S.K."/>
            <person name="Zeng Q."/>
            <person name="Gargeya S."/>
            <person name="Fitzgerald M."/>
            <person name="Haas B."/>
            <person name="Abouelleil A."/>
            <person name="Alvarado L."/>
            <person name="Arachchi H.M."/>
            <person name="Berlin A."/>
            <person name="Chapman S.B."/>
            <person name="Goldberg J."/>
            <person name="Griggs A."/>
            <person name="Gujja S."/>
            <person name="Hansen M."/>
            <person name="Howarth C."/>
            <person name="Imamovic A."/>
            <person name="Larimer J."/>
            <person name="McCowen C."/>
            <person name="Montmayeur A."/>
            <person name="Murphy C."/>
            <person name="Neiman D."/>
            <person name="Pearson M."/>
            <person name="Priest M."/>
            <person name="Roberts A."/>
            <person name="Saif S."/>
            <person name="Shea T."/>
            <person name="Sisk P."/>
            <person name="Sykes S."/>
            <person name="Wortman J."/>
            <person name="Nusbaum C."/>
            <person name="Birren B."/>
        </authorList>
    </citation>
    <scope>NUCLEOTIDE SEQUENCE [LARGE SCALE GENOMIC DNA]</scope>
    <source>
        <strain evidence="2 3">VD154</strain>
    </source>
</reference>
<evidence type="ECO:0000256" key="1">
    <source>
        <dbReference type="SAM" id="MobiDB-lite"/>
    </source>
</evidence>
<dbReference type="EMBL" id="AHFG01000073">
    <property type="protein sequence ID" value="EJR66769.1"/>
    <property type="molecule type" value="Genomic_DNA"/>
</dbReference>